<feature type="compositionally biased region" description="Pro residues" evidence="1">
    <location>
        <begin position="1"/>
        <end position="10"/>
    </location>
</feature>
<evidence type="ECO:0000256" key="1">
    <source>
        <dbReference type="SAM" id="MobiDB-lite"/>
    </source>
</evidence>
<sequence length="113" mass="12299">MPNKTPPVPTTKPSKKETFEPIKRTAGNTNIIPLATDSPPLAIPCIKFFPRSPFFLENADIKAEPIIEPGMPAATVRPDFIPEYAVDAANNTAKIIPIIKTAPFPPILEPLDI</sequence>
<feature type="compositionally biased region" description="Basic and acidic residues" evidence="1">
    <location>
        <begin position="14"/>
        <end position="23"/>
    </location>
</feature>
<feature type="region of interest" description="Disordered" evidence="1">
    <location>
        <begin position="1"/>
        <end position="26"/>
    </location>
</feature>
<reference evidence="2" key="1">
    <citation type="submission" date="2019-08" db="EMBL/GenBank/DDBJ databases">
        <authorList>
            <person name="Kucharzyk K."/>
            <person name="Murdoch R.W."/>
            <person name="Higgins S."/>
            <person name="Loffler F."/>
        </authorList>
    </citation>
    <scope>NUCLEOTIDE SEQUENCE</scope>
</reference>
<comment type="caution">
    <text evidence="2">The sequence shown here is derived from an EMBL/GenBank/DDBJ whole genome shotgun (WGS) entry which is preliminary data.</text>
</comment>
<name>A0A645C8P7_9ZZZZ</name>
<accession>A0A645C8P7</accession>
<protein>
    <submittedName>
        <fullName evidence="2">Uncharacterized protein</fullName>
    </submittedName>
</protein>
<organism evidence="2">
    <name type="scientific">bioreactor metagenome</name>
    <dbReference type="NCBI Taxonomy" id="1076179"/>
    <lineage>
        <taxon>unclassified sequences</taxon>
        <taxon>metagenomes</taxon>
        <taxon>ecological metagenomes</taxon>
    </lineage>
</organism>
<evidence type="ECO:0000313" key="2">
    <source>
        <dbReference type="EMBL" id="MPM71064.1"/>
    </source>
</evidence>
<dbReference type="EMBL" id="VSSQ01023878">
    <property type="protein sequence ID" value="MPM71064.1"/>
    <property type="molecule type" value="Genomic_DNA"/>
</dbReference>
<proteinExistence type="predicted"/>
<dbReference type="AlphaFoldDB" id="A0A645C8P7"/>
<gene>
    <name evidence="2" type="ORF">SDC9_118027</name>
</gene>